<organism evidence="1 2">
    <name type="scientific">Hominisplanchenecus faecis</name>
    <dbReference type="NCBI Taxonomy" id="2885351"/>
    <lineage>
        <taxon>Bacteria</taxon>
        <taxon>Bacillati</taxon>
        <taxon>Bacillota</taxon>
        <taxon>Clostridia</taxon>
        <taxon>Lachnospirales</taxon>
        <taxon>Lachnospiraceae</taxon>
        <taxon>Hominisplanchenecus</taxon>
    </lineage>
</organism>
<dbReference type="PROSITE" id="PS01229">
    <property type="entry name" value="COF_2"/>
    <property type="match status" value="1"/>
</dbReference>
<dbReference type="PANTHER" id="PTHR10000:SF8">
    <property type="entry name" value="HAD SUPERFAMILY HYDROLASE-LIKE, TYPE 3"/>
    <property type="match status" value="1"/>
</dbReference>
<dbReference type="SFLD" id="SFLDG01140">
    <property type="entry name" value="C2.B:_Phosphomannomutase_and_P"/>
    <property type="match status" value="1"/>
</dbReference>
<sequence>MTDRYWIAVDMDGTLLNSRGQISERTCAVLQKCLDQGNHVLPATGRALPLLPEKIKNLSGISYAVLGNGSVVWDWKKTCALYKKCLPEGSAEQILKDVREMYRVHQEKAGKESRYYAEVISDGKVYADSLDREYFLTAEIEGNFAEYMLSNHAYVKRLEDQSEILKKAEKINIFFEDVLLSKKIREKWQKVKGIYTTTSVAGNAEFTAEGINKGRGLAILKERLAIPKEQIIAIGDNENDVEMFKEAGISVAMENAKDPVKQQADFVAADNDHDGAAEFLEKFLKL</sequence>
<protein>
    <submittedName>
        <fullName evidence="1">Cof-type HAD-IIB family hydrolase</fullName>
    </submittedName>
</protein>
<accession>A0ABS8ET80</accession>
<gene>
    <name evidence="1" type="ORF">LKD42_03855</name>
</gene>
<dbReference type="SFLD" id="SFLDS00003">
    <property type="entry name" value="Haloacid_Dehalogenase"/>
    <property type="match status" value="1"/>
</dbReference>
<name>A0ABS8ET80_9FIRM</name>
<dbReference type="NCBIfam" id="TIGR00099">
    <property type="entry name" value="Cof-subfamily"/>
    <property type="match status" value="1"/>
</dbReference>
<dbReference type="InterPro" id="IPR036412">
    <property type="entry name" value="HAD-like_sf"/>
</dbReference>
<keyword evidence="2" id="KW-1185">Reference proteome</keyword>
<dbReference type="GO" id="GO:0016787">
    <property type="term" value="F:hydrolase activity"/>
    <property type="evidence" value="ECO:0007669"/>
    <property type="project" value="UniProtKB-KW"/>
</dbReference>
<dbReference type="RefSeq" id="WP_248834851.1">
    <property type="nucleotide sequence ID" value="NZ_JAJEQE010000008.1"/>
</dbReference>
<comment type="caution">
    <text evidence="1">The sequence shown here is derived from an EMBL/GenBank/DDBJ whole genome shotgun (WGS) entry which is preliminary data.</text>
</comment>
<dbReference type="NCBIfam" id="TIGR01484">
    <property type="entry name" value="HAD-SF-IIB"/>
    <property type="match status" value="1"/>
</dbReference>
<dbReference type="PANTHER" id="PTHR10000">
    <property type="entry name" value="PHOSPHOSERINE PHOSPHATASE"/>
    <property type="match status" value="1"/>
</dbReference>
<evidence type="ECO:0000313" key="1">
    <source>
        <dbReference type="EMBL" id="MCC2148390.1"/>
    </source>
</evidence>
<dbReference type="SUPFAM" id="SSF56784">
    <property type="entry name" value="HAD-like"/>
    <property type="match status" value="1"/>
</dbReference>
<dbReference type="EMBL" id="JAJEQE010000008">
    <property type="protein sequence ID" value="MCC2148390.1"/>
    <property type="molecule type" value="Genomic_DNA"/>
</dbReference>
<keyword evidence="1" id="KW-0378">Hydrolase</keyword>
<dbReference type="CDD" id="cd07516">
    <property type="entry name" value="HAD_Pase"/>
    <property type="match status" value="1"/>
</dbReference>
<dbReference type="Proteomes" id="UP001299235">
    <property type="component" value="Unassembled WGS sequence"/>
</dbReference>
<dbReference type="InterPro" id="IPR006379">
    <property type="entry name" value="HAD-SF_hydro_IIB"/>
</dbReference>
<dbReference type="InterPro" id="IPR023214">
    <property type="entry name" value="HAD_sf"/>
</dbReference>
<dbReference type="Gene3D" id="3.40.50.1000">
    <property type="entry name" value="HAD superfamily/HAD-like"/>
    <property type="match status" value="1"/>
</dbReference>
<proteinExistence type="predicted"/>
<dbReference type="InterPro" id="IPR000150">
    <property type="entry name" value="Cof"/>
</dbReference>
<dbReference type="Gene3D" id="3.30.1240.10">
    <property type="match status" value="1"/>
</dbReference>
<dbReference type="Pfam" id="PF08282">
    <property type="entry name" value="Hydrolase_3"/>
    <property type="match status" value="1"/>
</dbReference>
<evidence type="ECO:0000313" key="2">
    <source>
        <dbReference type="Proteomes" id="UP001299235"/>
    </source>
</evidence>
<reference evidence="1 2" key="1">
    <citation type="submission" date="2021-10" db="EMBL/GenBank/DDBJ databases">
        <title>Anaerobic single-cell dispensing facilitates the cultivation of human gut bacteria.</title>
        <authorList>
            <person name="Afrizal A."/>
        </authorList>
    </citation>
    <scope>NUCLEOTIDE SEQUENCE [LARGE SCALE GENOMIC DNA]</scope>
    <source>
        <strain evidence="1 2">CLA-AA-H246</strain>
    </source>
</reference>